<evidence type="ECO:0000313" key="3">
    <source>
        <dbReference type="Proteomes" id="UP000784435"/>
    </source>
</evidence>
<dbReference type="AlphaFoldDB" id="A0A921MFE8"/>
<sequence>MLKRTNPIQDYVRRYAPSRYAEIRDPETFFPQMLNELQEAEDVALVSMQGETWRPSDEDRANPLKMLGEYRARTNAASELAWQEVVLDRFPPEVDETGEPLAQEIHPLEPEDESLLD</sequence>
<dbReference type="Proteomes" id="UP000784435">
    <property type="component" value="Unassembled WGS sequence"/>
</dbReference>
<gene>
    <name evidence="2" type="ORF">K8V08_12005</name>
</gene>
<reference evidence="2" key="2">
    <citation type="submission" date="2021-09" db="EMBL/GenBank/DDBJ databases">
        <authorList>
            <person name="Gilroy R."/>
        </authorList>
    </citation>
    <scope>NUCLEOTIDE SEQUENCE</scope>
    <source>
        <strain evidence="2">ChiGjej5B5-7349</strain>
    </source>
</reference>
<feature type="region of interest" description="Disordered" evidence="1">
    <location>
        <begin position="92"/>
        <end position="117"/>
    </location>
</feature>
<proteinExistence type="predicted"/>
<name>A0A921MFE8_9MICO</name>
<evidence type="ECO:0000313" key="2">
    <source>
        <dbReference type="EMBL" id="HJG81123.1"/>
    </source>
</evidence>
<reference evidence="2" key="1">
    <citation type="journal article" date="2021" name="PeerJ">
        <title>Extensive microbial diversity within the chicken gut microbiome revealed by metagenomics and culture.</title>
        <authorList>
            <person name="Gilroy R."/>
            <person name="Ravi A."/>
            <person name="Getino M."/>
            <person name="Pursley I."/>
            <person name="Horton D.L."/>
            <person name="Alikhan N.F."/>
            <person name="Baker D."/>
            <person name="Gharbi K."/>
            <person name="Hall N."/>
            <person name="Watson M."/>
            <person name="Adriaenssens E.M."/>
            <person name="Foster-Nyarko E."/>
            <person name="Jarju S."/>
            <person name="Secka A."/>
            <person name="Antonio M."/>
            <person name="Oren A."/>
            <person name="Chaudhuri R.R."/>
            <person name="La Ragione R."/>
            <person name="Hildebrand F."/>
            <person name="Pallen M.J."/>
        </authorList>
    </citation>
    <scope>NUCLEOTIDE SEQUENCE</scope>
    <source>
        <strain evidence="2">ChiGjej5B5-7349</strain>
    </source>
</reference>
<evidence type="ECO:0000256" key="1">
    <source>
        <dbReference type="SAM" id="MobiDB-lite"/>
    </source>
</evidence>
<dbReference type="EMBL" id="DYUK01000263">
    <property type="protein sequence ID" value="HJG81123.1"/>
    <property type="molecule type" value="Genomic_DNA"/>
</dbReference>
<organism evidence="2 3">
    <name type="scientific">Brevibacterium senegalense</name>
    <dbReference type="NCBI Taxonomy" id="1033736"/>
    <lineage>
        <taxon>Bacteria</taxon>
        <taxon>Bacillati</taxon>
        <taxon>Actinomycetota</taxon>
        <taxon>Actinomycetes</taxon>
        <taxon>Micrococcales</taxon>
        <taxon>Brevibacteriaceae</taxon>
        <taxon>Brevibacterium</taxon>
    </lineage>
</organism>
<protein>
    <submittedName>
        <fullName evidence="2">Uncharacterized protein</fullName>
    </submittedName>
</protein>
<comment type="caution">
    <text evidence="2">The sequence shown here is derived from an EMBL/GenBank/DDBJ whole genome shotgun (WGS) entry which is preliminary data.</text>
</comment>
<accession>A0A921MFE8</accession>